<feature type="region of interest" description="Disordered" evidence="1">
    <location>
        <begin position="22"/>
        <end position="47"/>
    </location>
</feature>
<reference evidence="2" key="3">
    <citation type="submission" date="2025-08" db="UniProtKB">
        <authorList>
            <consortium name="Ensembl"/>
        </authorList>
    </citation>
    <scope>IDENTIFICATION</scope>
</reference>
<keyword evidence="3" id="KW-1185">Reference proteome</keyword>
<sequence length="63" mass="7216">MKKKSFLKKLIKANFSLSLCSQEKREGESGKDTEAHTESPRTPNKSLAHQNLNIYKSLVNTYF</sequence>
<reference evidence="3" key="1">
    <citation type="submission" date="2013-03" db="EMBL/GenBank/DDBJ databases">
        <authorList>
            <person name="Jeffery W."/>
            <person name="Warren W."/>
            <person name="Wilson R.K."/>
        </authorList>
    </citation>
    <scope>NUCLEOTIDE SEQUENCE</scope>
    <source>
        <strain evidence="3">female</strain>
    </source>
</reference>
<reference evidence="2" key="4">
    <citation type="submission" date="2025-09" db="UniProtKB">
        <authorList>
            <consortium name="Ensembl"/>
        </authorList>
    </citation>
    <scope>IDENTIFICATION</scope>
</reference>
<feature type="compositionally biased region" description="Basic and acidic residues" evidence="1">
    <location>
        <begin position="22"/>
        <end position="39"/>
    </location>
</feature>
<evidence type="ECO:0000313" key="2">
    <source>
        <dbReference type="Ensembl" id="ENSAMXP00000054989.1"/>
    </source>
</evidence>
<dbReference type="AlphaFoldDB" id="A0A3B1KM26"/>
<reference evidence="3" key="2">
    <citation type="journal article" date="2014" name="Nat. Commun.">
        <title>The cavefish genome reveals candidate genes for eye loss.</title>
        <authorList>
            <person name="McGaugh S.E."/>
            <person name="Gross J.B."/>
            <person name="Aken B."/>
            <person name="Blin M."/>
            <person name="Borowsky R."/>
            <person name="Chalopin D."/>
            <person name="Hinaux H."/>
            <person name="Jeffery W.R."/>
            <person name="Keene A."/>
            <person name="Ma L."/>
            <person name="Minx P."/>
            <person name="Murphy D."/>
            <person name="O'Quin K.E."/>
            <person name="Retaux S."/>
            <person name="Rohner N."/>
            <person name="Searle S.M."/>
            <person name="Stahl B.A."/>
            <person name="Tabin C."/>
            <person name="Volff J.N."/>
            <person name="Yoshizawa M."/>
            <person name="Warren W.C."/>
        </authorList>
    </citation>
    <scope>NUCLEOTIDE SEQUENCE [LARGE SCALE GENOMIC DNA]</scope>
    <source>
        <strain evidence="3">female</strain>
    </source>
</reference>
<dbReference type="Ensembl" id="ENSAMXT00000056903.1">
    <property type="protein sequence ID" value="ENSAMXP00000054989.1"/>
    <property type="gene ID" value="ENSAMXG00000039146.1"/>
</dbReference>
<name>A0A3B1KM26_ASTMX</name>
<organism evidence="2 3">
    <name type="scientific">Astyanax mexicanus</name>
    <name type="common">Blind cave fish</name>
    <name type="synonym">Astyanax fasciatus mexicanus</name>
    <dbReference type="NCBI Taxonomy" id="7994"/>
    <lineage>
        <taxon>Eukaryota</taxon>
        <taxon>Metazoa</taxon>
        <taxon>Chordata</taxon>
        <taxon>Craniata</taxon>
        <taxon>Vertebrata</taxon>
        <taxon>Euteleostomi</taxon>
        <taxon>Actinopterygii</taxon>
        <taxon>Neopterygii</taxon>
        <taxon>Teleostei</taxon>
        <taxon>Ostariophysi</taxon>
        <taxon>Characiformes</taxon>
        <taxon>Characoidei</taxon>
        <taxon>Acestrorhamphidae</taxon>
        <taxon>Acestrorhamphinae</taxon>
        <taxon>Astyanax</taxon>
    </lineage>
</organism>
<evidence type="ECO:0000313" key="3">
    <source>
        <dbReference type="Proteomes" id="UP000018467"/>
    </source>
</evidence>
<evidence type="ECO:0000256" key="1">
    <source>
        <dbReference type="SAM" id="MobiDB-lite"/>
    </source>
</evidence>
<dbReference type="Proteomes" id="UP000018467">
    <property type="component" value="Unassembled WGS sequence"/>
</dbReference>
<dbReference type="InParanoid" id="A0A3B1KM26"/>
<protein>
    <submittedName>
        <fullName evidence="2">Uncharacterized protein</fullName>
    </submittedName>
</protein>
<accession>A0A3B1KM26</accession>
<proteinExistence type="predicted"/>